<name>A0ABZ1D9V0_9TREE</name>
<proteinExistence type="inferred from homology"/>
<keyword evidence="4 10" id="KW-0812">Transmembrane</keyword>
<feature type="transmembrane region" description="Helical" evidence="10">
    <location>
        <begin position="585"/>
        <end position="608"/>
    </location>
</feature>
<dbReference type="RefSeq" id="XP_062795593.1">
    <property type="nucleotide sequence ID" value="XM_062939542.1"/>
</dbReference>
<evidence type="ECO:0000313" key="12">
    <source>
        <dbReference type="Proteomes" id="UP001329825"/>
    </source>
</evidence>
<evidence type="ECO:0000256" key="8">
    <source>
        <dbReference type="ARBA" id="ARBA00023136"/>
    </source>
</evidence>
<sequence length="880" mass="98783">MSSGEKDIYQKAAIAPQASELSYVKTEKKHLDGDGDGADGNKGVYVEGVSDTEEETAQADLGITGEDLIEMENKLGSMSLERTQIIMQQVREMHQHDQNFPVHVLEQIDTFLGDPEVLAKPEHHRELIREMKLEALLVTENSPYAEVRAVVENTDDVNMPSFTFRVWFIGIVYVVIGAFINQLFEIRQPTIKVTSEVAQLLAYPAGKLLERIMPAWEFNLFGSRHSLNPGTFNKKEHMLITIMATVGYNTPYTVDIILSQFLPQYFNQAYAADFGYQILIGLGTNFCGYGLAGLARRFLIYPSYCVWPGSLVTVALNRAFHSESDPAVPGPFKRMYSWSRLKLFTVAFGAMFVWFWLPGFLFTATSTFNWISWISPNNMTLNNIVGSVNGLGVNPWPTFDFNVLTAYSYNPLVVPAFGTINQFIGMIVTFFMIVGFYWTNTWNTGYLPINSNHVFDNTGEAFDVQKVIDNRGIFDPVKYQTYSQPWMSAGNLTVYFWFFAQYAATISYAALFHSREISHGFKGLWRSLRRQKQTEVNEDDLAEDIHCRLMRAYPEVPEWWYLLVLLFAMGCGMAGIGAWDTYTTPAVVLFGIALGIVFVIPVGLITAITGIQVTMNVLAELIGGAWAPGNALAMNYFKAFGYITTAQAIYFSTDLKVAHYLKLPPRHTFMAQMAATLVSTFVCTGVFNFQMNKVPNVCTEDAPFGFTCPGINTFFTAAVFWGTLGPKKLFGSGGQYNALLIGFPVGFLIPVVVYFLRKKFPRATLLRQFHPVMFCYGGIDWAPYNLSYMWPQVPLAALSWFYLKKRYLALWSKYNFVLAAAWQCGIAIAAIIIFFAVQLPAVDLAWWGNTVSYEGCEGTACTRLTIPYVGYFGPAPGNLP</sequence>
<evidence type="ECO:0000256" key="10">
    <source>
        <dbReference type="SAM" id="Phobius"/>
    </source>
</evidence>
<dbReference type="NCBIfam" id="TIGR00728">
    <property type="entry name" value="OPT_sfam"/>
    <property type="match status" value="1"/>
</dbReference>
<evidence type="ECO:0000256" key="3">
    <source>
        <dbReference type="ARBA" id="ARBA00022448"/>
    </source>
</evidence>
<feature type="transmembrane region" description="Helical" evidence="10">
    <location>
        <begin position="494"/>
        <end position="512"/>
    </location>
</feature>
<feature type="region of interest" description="Disordered" evidence="9">
    <location>
        <begin position="26"/>
        <end position="60"/>
    </location>
</feature>
<dbReference type="EMBL" id="CP141891">
    <property type="protein sequence ID" value="WRT70854.1"/>
    <property type="molecule type" value="Genomic_DNA"/>
</dbReference>
<dbReference type="InterPro" id="IPR004648">
    <property type="entry name" value="Oligpept_transpt"/>
</dbReference>
<dbReference type="Proteomes" id="UP001329825">
    <property type="component" value="Chromosome 11"/>
</dbReference>
<feature type="transmembrane region" description="Helical" evidence="10">
    <location>
        <begin position="669"/>
        <end position="690"/>
    </location>
</feature>
<evidence type="ECO:0000256" key="6">
    <source>
        <dbReference type="ARBA" id="ARBA00022927"/>
    </source>
</evidence>
<evidence type="ECO:0000313" key="11">
    <source>
        <dbReference type="EMBL" id="WRT70854.1"/>
    </source>
</evidence>
<evidence type="ECO:0000256" key="1">
    <source>
        <dbReference type="ARBA" id="ARBA00004141"/>
    </source>
</evidence>
<reference evidence="11 12" key="1">
    <citation type="submission" date="2024-01" db="EMBL/GenBank/DDBJ databases">
        <title>Comparative genomics of Cryptococcus and Kwoniella reveals pathogenesis evolution and contrasting modes of karyotype evolution via chromosome fusion or intercentromeric recombination.</title>
        <authorList>
            <person name="Coelho M.A."/>
            <person name="David-Palma M."/>
            <person name="Shea T."/>
            <person name="Bowers K."/>
            <person name="McGinley-Smith S."/>
            <person name="Mohammad A.W."/>
            <person name="Gnirke A."/>
            <person name="Yurkov A.M."/>
            <person name="Nowrousian M."/>
            <person name="Sun S."/>
            <person name="Cuomo C.A."/>
            <person name="Heitman J."/>
        </authorList>
    </citation>
    <scope>NUCLEOTIDE SEQUENCE [LARGE SCALE GENOMIC DNA]</scope>
    <source>
        <strain evidence="11">CBS 11374</strain>
    </source>
</reference>
<keyword evidence="8 10" id="KW-0472">Membrane</keyword>
<dbReference type="GeneID" id="87959983"/>
<evidence type="ECO:0000256" key="4">
    <source>
        <dbReference type="ARBA" id="ARBA00022692"/>
    </source>
</evidence>
<dbReference type="PANTHER" id="PTHR22601">
    <property type="entry name" value="ISP4 LIKE PROTEIN"/>
    <property type="match status" value="1"/>
</dbReference>
<dbReference type="NCBIfam" id="TIGR00727">
    <property type="entry name" value="ISP4_OPT"/>
    <property type="match status" value="1"/>
</dbReference>
<feature type="transmembrane region" description="Helical" evidence="10">
    <location>
        <begin position="702"/>
        <end position="724"/>
    </location>
</feature>
<evidence type="ECO:0000256" key="9">
    <source>
        <dbReference type="SAM" id="MobiDB-lite"/>
    </source>
</evidence>
<dbReference type="Pfam" id="PF03169">
    <property type="entry name" value="OPT"/>
    <property type="match status" value="1"/>
</dbReference>
<comment type="subcellular location">
    <subcellularLocation>
        <location evidence="1">Membrane</location>
        <topology evidence="1">Multi-pass membrane protein</topology>
    </subcellularLocation>
</comment>
<keyword evidence="5" id="KW-0571">Peptide transport</keyword>
<feature type="transmembrane region" description="Helical" evidence="10">
    <location>
        <begin position="559"/>
        <end position="579"/>
    </location>
</feature>
<gene>
    <name evidence="11" type="ORF">IL334_007853</name>
</gene>
<evidence type="ECO:0000256" key="2">
    <source>
        <dbReference type="ARBA" id="ARBA00008807"/>
    </source>
</evidence>
<dbReference type="InterPro" id="IPR004813">
    <property type="entry name" value="OPT"/>
</dbReference>
<feature type="transmembrane region" description="Helical" evidence="10">
    <location>
        <begin position="416"/>
        <end position="438"/>
    </location>
</feature>
<accession>A0ABZ1D9V0</accession>
<comment type="similarity">
    <text evidence="2">Belongs to the oligopeptide OPT transporter family.</text>
</comment>
<organism evidence="11 12">
    <name type="scientific">Kwoniella shivajii</name>
    <dbReference type="NCBI Taxonomy" id="564305"/>
    <lineage>
        <taxon>Eukaryota</taxon>
        <taxon>Fungi</taxon>
        <taxon>Dikarya</taxon>
        <taxon>Basidiomycota</taxon>
        <taxon>Agaricomycotina</taxon>
        <taxon>Tremellomycetes</taxon>
        <taxon>Tremellales</taxon>
        <taxon>Cryptococcaceae</taxon>
        <taxon>Kwoniella</taxon>
    </lineage>
</organism>
<keyword evidence="12" id="KW-1185">Reference proteome</keyword>
<evidence type="ECO:0000256" key="5">
    <source>
        <dbReference type="ARBA" id="ARBA00022856"/>
    </source>
</evidence>
<feature type="transmembrane region" description="Helical" evidence="10">
    <location>
        <begin position="815"/>
        <end position="837"/>
    </location>
</feature>
<feature type="transmembrane region" description="Helical" evidence="10">
    <location>
        <begin position="343"/>
        <end position="364"/>
    </location>
</feature>
<keyword evidence="7 10" id="KW-1133">Transmembrane helix</keyword>
<keyword evidence="3" id="KW-0813">Transport</keyword>
<feature type="transmembrane region" description="Helical" evidence="10">
    <location>
        <begin position="736"/>
        <end position="756"/>
    </location>
</feature>
<keyword evidence="6" id="KW-0653">Protein transport</keyword>
<evidence type="ECO:0000256" key="7">
    <source>
        <dbReference type="ARBA" id="ARBA00022989"/>
    </source>
</evidence>
<protein>
    <submittedName>
        <fullName evidence="11">OPT family small oligopeptide transporter</fullName>
    </submittedName>
</protein>
<feature type="transmembrane region" description="Helical" evidence="10">
    <location>
        <begin position="164"/>
        <end position="184"/>
    </location>
</feature>